<dbReference type="EMBL" id="JBEZNA010000062">
    <property type="protein sequence ID" value="MEU9580004.1"/>
    <property type="molecule type" value="Genomic_DNA"/>
</dbReference>
<reference evidence="2 3" key="1">
    <citation type="submission" date="2024-06" db="EMBL/GenBank/DDBJ databases">
        <title>The Natural Products Discovery Center: Release of the First 8490 Sequenced Strains for Exploring Actinobacteria Biosynthetic Diversity.</title>
        <authorList>
            <person name="Kalkreuter E."/>
            <person name="Kautsar S.A."/>
            <person name="Yang D."/>
            <person name="Bader C.D."/>
            <person name="Teijaro C.N."/>
            <person name="Fluegel L."/>
            <person name="Davis C.M."/>
            <person name="Simpson J.R."/>
            <person name="Lauterbach L."/>
            <person name="Steele A.D."/>
            <person name="Gui C."/>
            <person name="Meng S."/>
            <person name="Li G."/>
            <person name="Viehrig K."/>
            <person name="Ye F."/>
            <person name="Su P."/>
            <person name="Kiefer A.F."/>
            <person name="Nichols A."/>
            <person name="Cepeda A.J."/>
            <person name="Yan W."/>
            <person name="Fan B."/>
            <person name="Jiang Y."/>
            <person name="Adhikari A."/>
            <person name="Zheng C.-J."/>
            <person name="Schuster L."/>
            <person name="Cowan T.M."/>
            <person name="Smanski M.J."/>
            <person name="Chevrette M.G."/>
            <person name="De Carvalho L.P.S."/>
            <person name="Shen B."/>
        </authorList>
    </citation>
    <scope>NUCLEOTIDE SEQUENCE [LARGE SCALE GENOMIC DNA]</scope>
    <source>
        <strain evidence="2 3">NPDC048117</strain>
    </source>
</reference>
<dbReference type="Proteomes" id="UP001551584">
    <property type="component" value="Unassembled WGS sequence"/>
</dbReference>
<accession>A0ABV3EV10</accession>
<name>A0ABV3EV10_9ACTN</name>
<dbReference type="InterPro" id="IPR007497">
    <property type="entry name" value="SIMPL/DUF541"/>
</dbReference>
<proteinExistence type="predicted"/>
<comment type="caution">
    <text evidence="2">The sequence shown here is derived from an EMBL/GenBank/DDBJ whole genome shotgun (WGS) entry which is preliminary data.</text>
</comment>
<gene>
    <name evidence="2" type="ORF">AB0D95_22485</name>
</gene>
<dbReference type="RefSeq" id="WP_359275386.1">
    <property type="nucleotide sequence ID" value="NZ_JBEZNA010000062.1"/>
</dbReference>
<sequence length="261" mass="27801">MEAESVTGPTRPGSPRPGAEQPNAGRTGAGRTGVEHPSVEHPRVAVRGESHLEVDPEIARITLTVTARGTDRRDAVAHLTRRNNTALELLKSYGDAVAHVETGSLSLTPELSQRGRGERIRAYDGRVTLTAEITDFTVLGELTTRLADLDHTRVNGPYWSLRPESPAHRRARQEAVRQAVVRAREYAEALGTTLTGVVDIADIGADTAAAATRAAPRPAGFAGLPAAPGSAPEPPALALEPRRQHVRAQVNARFTMAPPAL</sequence>
<organism evidence="2 3">
    <name type="scientific">Streptomyces chilikensis</name>
    <dbReference type="NCBI Taxonomy" id="1194079"/>
    <lineage>
        <taxon>Bacteria</taxon>
        <taxon>Bacillati</taxon>
        <taxon>Actinomycetota</taxon>
        <taxon>Actinomycetes</taxon>
        <taxon>Kitasatosporales</taxon>
        <taxon>Streptomycetaceae</taxon>
        <taxon>Streptomyces</taxon>
    </lineage>
</organism>
<evidence type="ECO:0000313" key="2">
    <source>
        <dbReference type="EMBL" id="MEU9580004.1"/>
    </source>
</evidence>
<keyword evidence="3" id="KW-1185">Reference proteome</keyword>
<feature type="compositionally biased region" description="Basic and acidic residues" evidence="1">
    <location>
        <begin position="33"/>
        <end position="50"/>
    </location>
</feature>
<dbReference type="Gene3D" id="3.30.110.170">
    <property type="entry name" value="Protein of unknown function (DUF541), domain 1"/>
    <property type="match status" value="1"/>
</dbReference>
<evidence type="ECO:0000313" key="3">
    <source>
        <dbReference type="Proteomes" id="UP001551584"/>
    </source>
</evidence>
<protein>
    <submittedName>
        <fullName evidence="2">SIMPL domain-containing protein</fullName>
    </submittedName>
</protein>
<dbReference type="PANTHER" id="PTHR34387:SF1">
    <property type="entry name" value="PERIPLASMIC IMMUNOGENIC PROTEIN"/>
    <property type="match status" value="1"/>
</dbReference>
<feature type="compositionally biased region" description="Low complexity" evidence="1">
    <location>
        <begin position="7"/>
        <end position="18"/>
    </location>
</feature>
<feature type="region of interest" description="Disordered" evidence="1">
    <location>
        <begin position="1"/>
        <end position="50"/>
    </location>
</feature>
<evidence type="ECO:0000256" key="1">
    <source>
        <dbReference type="SAM" id="MobiDB-lite"/>
    </source>
</evidence>
<dbReference type="Pfam" id="PF04402">
    <property type="entry name" value="SIMPL"/>
    <property type="match status" value="1"/>
</dbReference>
<dbReference type="PANTHER" id="PTHR34387">
    <property type="entry name" value="SLR1258 PROTEIN"/>
    <property type="match status" value="1"/>
</dbReference>
<dbReference type="Gene3D" id="3.30.70.2970">
    <property type="entry name" value="Protein of unknown function (DUF541), domain 2"/>
    <property type="match status" value="1"/>
</dbReference>
<dbReference type="InterPro" id="IPR052022">
    <property type="entry name" value="26kDa_periplasmic_antigen"/>
</dbReference>